<dbReference type="RefSeq" id="WP_279331985.1">
    <property type="nucleotide sequence ID" value="NZ_CP121682.1"/>
</dbReference>
<evidence type="ECO:0000313" key="3">
    <source>
        <dbReference type="Proteomes" id="UP001216440"/>
    </source>
</evidence>
<gene>
    <name evidence="2" type="ORF">PYS65_02125</name>
</gene>
<sequence>MLASWAEHMPVQAPGDWVGFKLWASRDWGRTMIVAFEPSETNREFHVAIQDRDHEQTPERAAEMRARGWQNVDGHRRWRTKLPEADTRRRMPPSLRAKPCLTGRSKRITFG</sequence>
<dbReference type="EMBL" id="CP121682">
    <property type="protein sequence ID" value="WGD39059.1"/>
    <property type="molecule type" value="Genomic_DNA"/>
</dbReference>
<keyword evidence="3" id="KW-1185">Reference proteome</keyword>
<accession>A0ABY8JV32</accession>
<name>A0ABY8JV32_9ACTN</name>
<proteinExistence type="predicted"/>
<protein>
    <submittedName>
        <fullName evidence="2">Uncharacterized protein</fullName>
    </submittedName>
</protein>
<organism evidence="2 3">
    <name type="scientific">Streptomyces cathayae</name>
    <dbReference type="NCBI Taxonomy" id="3031124"/>
    <lineage>
        <taxon>Bacteria</taxon>
        <taxon>Bacillati</taxon>
        <taxon>Actinomycetota</taxon>
        <taxon>Actinomycetes</taxon>
        <taxon>Kitasatosporales</taxon>
        <taxon>Streptomycetaceae</taxon>
        <taxon>Streptomyces</taxon>
    </lineage>
</organism>
<evidence type="ECO:0000256" key="1">
    <source>
        <dbReference type="SAM" id="MobiDB-lite"/>
    </source>
</evidence>
<evidence type="ECO:0000313" key="2">
    <source>
        <dbReference type="EMBL" id="WGD39059.1"/>
    </source>
</evidence>
<reference evidence="2 3" key="1">
    <citation type="submission" date="2023-03" db="EMBL/GenBank/DDBJ databases">
        <authorList>
            <person name="Mo P."/>
        </authorList>
    </citation>
    <scope>NUCLEOTIDE SEQUENCE [LARGE SCALE GENOMIC DNA]</scope>
    <source>
        <strain evidence="2 3">HUAS 5</strain>
    </source>
</reference>
<dbReference type="Proteomes" id="UP001216440">
    <property type="component" value="Chromosome"/>
</dbReference>
<feature type="region of interest" description="Disordered" evidence="1">
    <location>
        <begin position="83"/>
        <end position="111"/>
    </location>
</feature>